<accession>A0A1H0BQQ9</accession>
<name>A0A1H0BQQ9_9ACTN</name>
<evidence type="ECO:0000256" key="3">
    <source>
        <dbReference type="ARBA" id="ARBA00013189"/>
    </source>
</evidence>
<sequence>MTTSAQGPVLVTGGTGSFGSTMVRRLLATDIEEIRILSRDEAKQDKMRRELADGRVKFHVGDVRDSRSVEDAVNGVRHIFHAAALKQVPSCEFFPQQAVLTNVNGSDNVIRAAERAGVESVVCLSTDKAVYPINAMGISKAMMEKVAQAHARHRGDDGPIVSITRYGNVMYSRGSVIPVFVEQLRTGKPLTVTDPTMTRFLMSLDESVDLVEYAFTEAKPGDLFVRKAPASTVKDLALAVAALFGVEDPEIRILGTRHGEKLYESLLSREELQKADDHGDYFRVPLDARSLEYELFFEEGERELVDHDYTSHNTERLDVAGVKELLLTLPPIQRELAAAGRSPEGAA</sequence>
<evidence type="ECO:0000256" key="4">
    <source>
        <dbReference type="ARBA" id="ARBA00018569"/>
    </source>
</evidence>
<comment type="catalytic activity">
    <reaction evidence="1">
        <text>UDP-alpha-D-glucose = UDP-alpha-D-galactose</text>
        <dbReference type="Rhea" id="RHEA:22168"/>
        <dbReference type="ChEBI" id="CHEBI:58885"/>
        <dbReference type="ChEBI" id="CHEBI:66914"/>
        <dbReference type="EC" id="5.1.3.2"/>
    </reaction>
</comment>
<dbReference type="Pfam" id="PF02719">
    <property type="entry name" value="Polysacc_synt_2"/>
    <property type="match status" value="1"/>
</dbReference>
<comment type="similarity">
    <text evidence="2">Belongs to the polysaccharide synthase family.</text>
</comment>
<dbReference type="Proteomes" id="UP000199004">
    <property type="component" value="Unassembled WGS sequence"/>
</dbReference>
<evidence type="ECO:0000313" key="11">
    <source>
        <dbReference type="EMBL" id="SDN47970.1"/>
    </source>
</evidence>
<feature type="domain" description="Polysaccharide biosynthesis protein CapD-like" evidence="9">
    <location>
        <begin position="9"/>
        <end position="284"/>
    </location>
</feature>
<reference evidence="11 12" key="1">
    <citation type="submission" date="2016-10" db="EMBL/GenBank/DDBJ databases">
        <authorList>
            <person name="de Groot N.N."/>
        </authorList>
    </citation>
    <scope>NUCLEOTIDE SEQUENCE [LARGE SCALE GENOMIC DNA]</scope>
    <source>
        <strain evidence="11 12">CGMCC 1.11147</strain>
    </source>
</reference>
<dbReference type="EC" id="5.1.3.2" evidence="3"/>
<dbReference type="GO" id="GO:0009103">
    <property type="term" value="P:lipopolysaccharide biosynthetic process"/>
    <property type="evidence" value="ECO:0007669"/>
    <property type="project" value="UniProtKB-KW"/>
</dbReference>
<keyword evidence="12" id="KW-1185">Reference proteome</keyword>
<dbReference type="SUPFAM" id="SSF51735">
    <property type="entry name" value="NAD(P)-binding Rossmann-fold domains"/>
    <property type="match status" value="1"/>
</dbReference>
<dbReference type="Pfam" id="PF08485">
    <property type="entry name" value="Polysacc_syn_2C"/>
    <property type="match status" value="1"/>
</dbReference>
<dbReference type="GO" id="GO:0003978">
    <property type="term" value="F:UDP-glucose 4-epimerase activity"/>
    <property type="evidence" value="ECO:0007669"/>
    <property type="project" value="UniProtKB-EC"/>
</dbReference>
<dbReference type="STRING" id="1005944.SAMN05192576_2205"/>
<evidence type="ECO:0000256" key="1">
    <source>
        <dbReference type="ARBA" id="ARBA00000083"/>
    </source>
</evidence>
<dbReference type="InterPro" id="IPR003869">
    <property type="entry name" value="Polysac_CapD-like"/>
</dbReference>
<evidence type="ECO:0000256" key="8">
    <source>
        <dbReference type="ARBA" id="ARBA00033067"/>
    </source>
</evidence>
<dbReference type="CDD" id="cd05237">
    <property type="entry name" value="UDP_invert_4-6DH_SDR_e"/>
    <property type="match status" value="1"/>
</dbReference>
<keyword evidence="5" id="KW-0448">Lipopolysaccharide biosynthesis</keyword>
<evidence type="ECO:0000313" key="12">
    <source>
        <dbReference type="Proteomes" id="UP000199004"/>
    </source>
</evidence>
<dbReference type="EMBL" id="FNIC01000003">
    <property type="protein sequence ID" value="SDN47970.1"/>
    <property type="molecule type" value="Genomic_DNA"/>
</dbReference>
<dbReference type="InterPro" id="IPR013692">
    <property type="entry name" value="CapD_C"/>
</dbReference>
<dbReference type="InterPro" id="IPR036291">
    <property type="entry name" value="NAD(P)-bd_dom_sf"/>
</dbReference>
<organism evidence="11 12">
    <name type="scientific">Nocardioides szechwanensis</name>
    <dbReference type="NCBI Taxonomy" id="1005944"/>
    <lineage>
        <taxon>Bacteria</taxon>
        <taxon>Bacillati</taxon>
        <taxon>Actinomycetota</taxon>
        <taxon>Actinomycetes</taxon>
        <taxon>Propionibacteriales</taxon>
        <taxon>Nocardioidaceae</taxon>
        <taxon>Nocardioides</taxon>
    </lineage>
</organism>
<evidence type="ECO:0000259" key="10">
    <source>
        <dbReference type="Pfam" id="PF08485"/>
    </source>
</evidence>
<evidence type="ECO:0000256" key="7">
    <source>
        <dbReference type="ARBA" id="ARBA00031367"/>
    </source>
</evidence>
<dbReference type="PANTHER" id="PTHR43318:SF2">
    <property type="entry name" value="UDP-N-ACETYLGLUCOSAMINE 4,6-DEHYDRATASE (INVERTING)"/>
    <property type="match status" value="1"/>
</dbReference>
<dbReference type="RefSeq" id="WP_091024711.1">
    <property type="nucleotide sequence ID" value="NZ_BKAE01000006.1"/>
</dbReference>
<evidence type="ECO:0000256" key="5">
    <source>
        <dbReference type="ARBA" id="ARBA00022985"/>
    </source>
</evidence>
<dbReference type="PANTHER" id="PTHR43318">
    <property type="entry name" value="UDP-N-ACETYLGLUCOSAMINE 4,6-DEHYDRATASE"/>
    <property type="match status" value="1"/>
</dbReference>
<dbReference type="InterPro" id="IPR051203">
    <property type="entry name" value="Polysaccharide_Synthase-Rel"/>
</dbReference>
<feature type="domain" description="UDP-glucose 4-epimerase CapD C-terminal" evidence="10">
    <location>
        <begin position="287"/>
        <end position="333"/>
    </location>
</feature>
<proteinExistence type="inferred from homology"/>
<evidence type="ECO:0000256" key="2">
    <source>
        <dbReference type="ARBA" id="ARBA00007430"/>
    </source>
</evidence>
<evidence type="ECO:0000259" key="9">
    <source>
        <dbReference type="Pfam" id="PF02719"/>
    </source>
</evidence>
<gene>
    <name evidence="11" type="ORF">SAMN05192576_2205</name>
</gene>
<evidence type="ECO:0000256" key="6">
    <source>
        <dbReference type="ARBA" id="ARBA00023235"/>
    </source>
</evidence>
<dbReference type="OrthoDB" id="9803111at2"/>
<protein>
    <recommendedName>
        <fullName evidence="4">UDP-glucose 4-epimerase</fullName>
        <ecNumber evidence="3">5.1.3.2</ecNumber>
    </recommendedName>
    <alternativeName>
        <fullName evidence="8">Galactowaldenase</fullName>
    </alternativeName>
    <alternativeName>
        <fullName evidence="7">UDP-galactose 4-epimerase</fullName>
    </alternativeName>
</protein>
<dbReference type="AlphaFoldDB" id="A0A1H0BQQ9"/>
<dbReference type="Gene3D" id="3.40.50.720">
    <property type="entry name" value="NAD(P)-binding Rossmann-like Domain"/>
    <property type="match status" value="1"/>
</dbReference>
<keyword evidence="6" id="KW-0413">Isomerase</keyword>